<protein>
    <recommendedName>
        <fullName evidence="5">EGF-like domain-containing protein</fullName>
    </recommendedName>
</protein>
<feature type="chain" id="PRO_5032620649" description="EGF-like domain-containing protein" evidence="4">
    <location>
        <begin position="23"/>
        <end position="305"/>
    </location>
</feature>
<feature type="domain" description="EGF-like" evidence="5">
    <location>
        <begin position="28"/>
        <end position="63"/>
    </location>
</feature>
<dbReference type="PROSITE" id="PS01186">
    <property type="entry name" value="EGF_2"/>
    <property type="match status" value="1"/>
</dbReference>
<organism evidence="6 7">
    <name type="scientific">Rotaria sordida</name>
    <dbReference type="NCBI Taxonomy" id="392033"/>
    <lineage>
        <taxon>Eukaryota</taxon>
        <taxon>Metazoa</taxon>
        <taxon>Spiralia</taxon>
        <taxon>Gnathifera</taxon>
        <taxon>Rotifera</taxon>
        <taxon>Eurotatoria</taxon>
        <taxon>Bdelloidea</taxon>
        <taxon>Philodinida</taxon>
        <taxon>Philodinidae</taxon>
        <taxon>Rotaria</taxon>
    </lineage>
</organism>
<feature type="domain" description="EGF-like" evidence="5">
    <location>
        <begin position="265"/>
        <end position="301"/>
    </location>
</feature>
<evidence type="ECO:0000256" key="2">
    <source>
        <dbReference type="PROSITE-ProRule" id="PRU00076"/>
    </source>
</evidence>
<evidence type="ECO:0000256" key="1">
    <source>
        <dbReference type="ARBA" id="ARBA00023157"/>
    </source>
</evidence>
<feature type="domain" description="EGF-like" evidence="5">
    <location>
        <begin position="85"/>
        <end position="123"/>
    </location>
</feature>
<name>A0A814SHK4_9BILA</name>
<proteinExistence type="predicted"/>
<feature type="disulfide bond" evidence="2">
    <location>
        <begin position="215"/>
        <end position="224"/>
    </location>
</feature>
<dbReference type="Pfam" id="PF07974">
    <property type="entry name" value="EGF_2"/>
    <property type="match status" value="1"/>
</dbReference>
<evidence type="ECO:0000256" key="4">
    <source>
        <dbReference type="SAM" id="SignalP"/>
    </source>
</evidence>
<evidence type="ECO:0000313" key="6">
    <source>
        <dbReference type="EMBL" id="CAF1147419.1"/>
    </source>
</evidence>
<dbReference type="SMART" id="SM00181">
    <property type="entry name" value="EGF"/>
    <property type="match status" value="5"/>
</dbReference>
<evidence type="ECO:0000313" key="7">
    <source>
        <dbReference type="Proteomes" id="UP000663889"/>
    </source>
</evidence>
<evidence type="ECO:0000259" key="5">
    <source>
        <dbReference type="PROSITE" id="PS50026"/>
    </source>
</evidence>
<comment type="caution">
    <text evidence="6">The sequence shown here is derived from an EMBL/GenBank/DDBJ whole genome shotgun (WGS) entry which is preliminary data.</text>
</comment>
<dbReference type="Gene3D" id="2.10.25.10">
    <property type="entry name" value="Laminin"/>
    <property type="match status" value="4"/>
</dbReference>
<sequence>MFYRFSYLSIGGIFLLISLVNGYPSGINTEQCLNYCFNDAVCLMNNNNPTCYCLPEWQGERCDIVRKVVQNDPVQFKKIKRTILRIDPCSYVPNLCNSRGVCYVNNGTLTCQCQYPYAGTRCDEYSLCYNYCFNDGICELVNKEPDCKCGKDFDGPRCNIRKTTTLGPTTTTTTGPTTTTTTGTTTTDVICSFLPENYCNSGFCVVSNGRAICQCPPSHTGDQCQTPTGWSPGPEPIVTGQPTPPVITGQPTPPVTPIPTNPPIAGVTCANSPCRNNRPCYNNGNSFFCYCGQQFTGTHCEIQQG</sequence>
<dbReference type="PANTHER" id="PTHR24033:SF232">
    <property type="entry name" value="LAMININ SUBUNIT GAMMA-2-RELATED"/>
    <property type="match status" value="1"/>
</dbReference>
<feature type="domain" description="EGF-like" evidence="5">
    <location>
        <begin position="187"/>
        <end position="225"/>
    </location>
</feature>
<reference evidence="6" key="1">
    <citation type="submission" date="2021-02" db="EMBL/GenBank/DDBJ databases">
        <authorList>
            <person name="Nowell W R."/>
        </authorList>
    </citation>
    <scope>NUCLEOTIDE SEQUENCE</scope>
</reference>
<dbReference type="AlphaFoldDB" id="A0A814SHK4"/>
<feature type="domain" description="EGF-like" evidence="5">
    <location>
        <begin position="124"/>
        <end position="159"/>
    </location>
</feature>
<keyword evidence="2" id="KW-0245">EGF-like domain</keyword>
<dbReference type="PROSITE" id="PS50026">
    <property type="entry name" value="EGF_3"/>
    <property type="match status" value="5"/>
</dbReference>
<dbReference type="Proteomes" id="UP000663889">
    <property type="component" value="Unassembled WGS sequence"/>
</dbReference>
<keyword evidence="1 2" id="KW-1015">Disulfide bond</keyword>
<comment type="caution">
    <text evidence="2">Lacks conserved residue(s) required for the propagation of feature annotation.</text>
</comment>
<dbReference type="PROSITE" id="PS00022">
    <property type="entry name" value="EGF_1"/>
    <property type="match status" value="5"/>
</dbReference>
<feature type="disulfide bond" evidence="2">
    <location>
        <begin position="53"/>
        <end position="62"/>
    </location>
</feature>
<evidence type="ECO:0000256" key="3">
    <source>
        <dbReference type="SAM" id="MobiDB-lite"/>
    </source>
</evidence>
<dbReference type="InterPro" id="IPR000742">
    <property type="entry name" value="EGF"/>
</dbReference>
<keyword evidence="4" id="KW-0732">Signal</keyword>
<dbReference type="InterPro" id="IPR013111">
    <property type="entry name" value="EGF_extracell"/>
</dbReference>
<gene>
    <name evidence="6" type="ORF">SEV965_LOCUS18262</name>
</gene>
<accession>A0A814SHK4</accession>
<feature type="disulfide bond" evidence="2">
    <location>
        <begin position="32"/>
        <end position="42"/>
    </location>
</feature>
<feature type="region of interest" description="Disordered" evidence="3">
    <location>
        <begin position="226"/>
        <end position="248"/>
    </location>
</feature>
<dbReference type="SUPFAM" id="SSF57196">
    <property type="entry name" value="EGF/Laminin"/>
    <property type="match status" value="5"/>
</dbReference>
<dbReference type="EMBL" id="CAJNOU010001080">
    <property type="protein sequence ID" value="CAF1147419.1"/>
    <property type="molecule type" value="Genomic_DNA"/>
</dbReference>
<feature type="disulfide bond" evidence="2">
    <location>
        <begin position="291"/>
        <end position="300"/>
    </location>
</feature>
<feature type="disulfide bond" evidence="2">
    <location>
        <begin position="128"/>
        <end position="138"/>
    </location>
</feature>
<dbReference type="InterPro" id="IPR051830">
    <property type="entry name" value="NOTCH_homolog"/>
</dbReference>
<dbReference type="PANTHER" id="PTHR24033">
    <property type="entry name" value="EGF-LIKE DOMAIN-CONTAINING PROTEIN"/>
    <property type="match status" value="1"/>
</dbReference>
<dbReference type="PROSITE" id="PS00010">
    <property type="entry name" value="ASX_HYDROXYL"/>
    <property type="match status" value="1"/>
</dbReference>
<feature type="disulfide bond" evidence="2">
    <location>
        <begin position="113"/>
        <end position="122"/>
    </location>
</feature>
<feature type="disulfide bond" evidence="2">
    <location>
        <begin position="149"/>
        <end position="158"/>
    </location>
</feature>
<feature type="compositionally biased region" description="Low complexity" evidence="3">
    <location>
        <begin position="236"/>
        <end position="248"/>
    </location>
</feature>
<dbReference type="InterPro" id="IPR000152">
    <property type="entry name" value="EGF-type_Asp/Asn_hydroxyl_site"/>
</dbReference>
<feature type="signal peptide" evidence="4">
    <location>
        <begin position="1"/>
        <end position="22"/>
    </location>
</feature>